<dbReference type="InParanoid" id="T1G3M5"/>
<evidence type="ECO:0000256" key="12">
    <source>
        <dbReference type="ARBA" id="ARBA00023002"/>
    </source>
</evidence>
<evidence type="ECO:0000256" key="17">
    <source>
        <dbReference type="ARBA" id="ARBA00023221"/>
    </source>
</evidence>
<accession>T1G3M5</accession>
<comment type="catalytic activity">
    <reaction evidence="22">
        <text>7-dehydrodesmosterol + NADPH + H(+) = desmosterol + NADP(+)</text>
        <dbReference type="Rhea" id="RHEA:46740"/>
        <dbReference type="ChEBI" id="CHEBI:15378"/>
        <dbReference type="ChEBI" id="CHEBI:17737"/>
        <dbReference type="ChEBI" id="CHEBI:27910"/>
        <dbReference type="ChEBI" id="CHEBI:57783"/>
        <dbReference type="ChEBI" id="CHEBI:58349"/>
    </reaction>
    <physiologicalReaction direction="left-to-right" evidence="22">
        <dbReference type="Rhea" id="RHEA:46741"/>
    </physiologicalReaction>
</comment>
<dbReference type="FunCoup" id="T1G3M5">
    <property type="interactions" value="509"/>
</dbReference>
<feature type="transmembrane region" description="Helical" evidence="23">
    <location>
        <begin position="55"/>
        <end position="74"/>
    </location>
</feature>
<comment type="catalytic activity">
    <reaction evidence="21">
        <text>cholesterol + NADP(+) = 7-dehydrocholesterol + NADPH + H(+)</text>
        <dbReference type="Rhea" id="RHEA:23984"/>
        <dbReference type="ChEBI" id="CHEBI:15378"/>
        <dbReference type="ChEBI" id="CHEBI:16113"/>
        <dbReference type="ChEBI" id="CHEBI:17759"/>
        <dbReference type="ChEBI" id="CHEBI:57783"/>
        <dbReference type="ChEBI" id="CHEBI:58349"/>
        <dbReference type="EC" id="1.3.1.21"/>
    </reaction>
    <physiologicalReaction direction="right-to-left" evidence="21">
        <dbReference type="Rhea" id="RHEA:23986"/>
    </physiologicalReaction>
</comment>
<evidence type="ECO:0000256" key="15">
    <source>
        <dbReference type="ARBA" id="ARBA00023136"/>
    </source>
</evidence>
<dbReference type="HOGENOM" id="CLU_015631_0_0_1"/>
<feature type="transmembrane region" description="Helical" evidence="23">
    <location>
        <begin position="256"/>
        <end position="278"/>
    </location>
</feature>
<dbReference type="EC" id="1.3.1.21" evidence="18"/>
<dbReference type="PANTHER" id="PTHR21257">
    <property type="entry name" value="DELTA(14)-STEROL REDUCTASE"/>
    <property type="match status" value="1"/>
</dbReference>
<keyword evidence="16" id="KW-1207">Sterol metabolism</keyword>
<evidence type="ECO:0000256" key="18">
    <source>
        <dbReference type="ARBA" id="ARBA00038851"/>
    </source>
</evidence>
<feature type="transmembrane region" description="Helical" evidence="23">
    <location>
        <begin position="133"/>
        <end position="153"/>
    </location>
</feature>
<dbReference type="GO" id="GO:0047598">
    <property type="term" value="F:7-dehydrocholesterol reductase activity"/>
    <property type="evidence" value="ECO:0000318"/>
    <property type="project" value="GO_Central"/>
</dbReference>
<reference evidence="25" key="3">
    <citation type="submission" date="2015-06" db="UniProtKB">
        <authorList>
            <consortium name="EnsemblMetazoa"/>
        </authorList>
    </citation>
    <scope>IDENTIFICATION</scope>
</reference>
<keyword evidence="13" id="KW-0756">Sterol biosynthesis</keyword>
<sequence>MYIMPLYLVVSSPNVILILWYTVVKCDSSFAVFGSKFRKLGPVAMFKEVWGSVDFFDSFVYIFVISYCTLQVILMKTLPGKKFTGPVTSRNNVPLYYDNGFKCYVVTMFIYTAISIFLYKFTKYRVTIFYDHFGNFLGIMTCVSLVLCLFLYWKGLKYPSSSDSGTTGNFLFDYYWGTELYPRIFEIDVKVFTNCRFGMTMWSLLVVTFALKNYELYGFVDSVWLSTALQTIYFVKFFWWESGYLSTIDIMMDRAGFYICWGCLAYISGLYASLSLHLATHRVILGWTLTSLIFAIGLTSIGVNYWADYQKQEVRRTNGACLIWGKKADVIRAYYELEDENKTVKTSLLLVSGFWGISRHFHYLPELLLALCWSVPAGFQRAMPYSYLFFLTILLVHRTFRDDTKCRKKYKVYWEQYCNKVPYKMIPGIF</sequence>
<dbReference type="EMBL" id="AMQM01004381">
    <property type="status" value="NOT_ANNOTATED_CDS"/>
    <property type="molecule type" value="Genomic_DNA"/>
</dbReference>
<dbReference type="AlphaFoldDB" id="T1G3M5"/>
<keyword evidence="14" id="KW-0443">Lipid metabolism</keyword>
<evidence type="ECO:0000256" key="23">
    <source>
        <dbReference type="SAM" id="Phobius"/>
    </source>
</evidence>
<organism evidence="25 26">
    <name type="scientific">Helobdella robusta</name>
    <name type="common">Californian leech</name>
    <dbReference type="NCBI Taxonomy" id="6412"/>
    <lineage>
        <taxon>Eukaryota</taxon>
        <taxon>Metazoa</taxon>
        <taxon>Spiralia</taxon>
        <taxon>Lophotrochozoa</taxon>
        <taxon>Annelida</taxon>
        <taxon>Clitellata</taxon>
        <taxon>Hirudinea</taxon>
        <taxon>Rhynchobdellida</taxon>
        <taxon>Glossiphoniidae</taxon>
        <taxon>Helobdella</taxon>
    </lineage>
</organism>
<evidence type="ECO:0000256" key="13">
    <source>
        <dbReference type="ARBA" id="ARBA00023011"/>
    </source>
</evidence>
<evidence type="ECO:0000313" key="25">
    <source>
        <dbReference type="EnsemblMetazoa" id="HelroP79313"/>
    </source>
</evidence>
<evidence type="ECO:0000256" key="8">
    <source>
        <dbReference type="ARBA" id="ARBA00022824"/>
    </source>
</evidence>
<keyword evidence="9" id="KW-0521">NADP</keyword>
<dbReference type="InterPro" id="IPR001171">
    <property type="entry name" value="ERG24_DHCR-like"/>
</dbReference>
<dbReference type="RefSeq" id="XP_009017740.1">
    <property type="nucleotide sequence ID" value="XM_009019492.1"/>
</dbReference>
<evidence type="ECO:0000256" key="16">
    <source>
        <dbReference type="ARBA" id="ARBA00023166"/>
    </source>
</evidence>
<reference evidence="26" key="1">
    <citation type="submission" date="2012-12" db="EMBL/GenBank/DDBJ databases">
        <authorList>
            <person name="Hellsten U."/>
            <person name="Grimwood J."/>
            <person name="Chapman J.A."/>
            <person name="Shapiro H."/>
            <person name="Aerts A."/>
            <person name="Otillar R.P."/>
            <person name="Terry A.Y."/>
            <person name="Boore J.L."/>
            <person name="Simakov O."/>
            <person name="Marletaz F."/>
            <person name="Cho S.-J."/>
            <person name="Edsinger-Gonzales E."/>
            <person name="Havlak P."/>
            <person name="Kuo D.-H."/>
            <person name="Larsson T."/>
            <person name="Lv J."/>
            <person name="Arendt D."/>
            <person name="Savage R."/>
            <person name="Osoegawa K."/>
            <person name="de Jong P."/>
            <person name="Lindberg D.R."/>
            <person name="Seaver E.C."/>
            <person name="Weisblat D.A."/>
            <person name="Putnam N.H."/>
            <person name="Grigoriev I.V."/>
            <person name="Rokhsar D.S."/>
        </authorList>
    </citation>
    <scope>NUCLEOTIDE SEQUENCE</scope>
</reference>
<dbReference type="FunFam" id="1.20.120.1630:FF:000006">
    <property type="entry name" value="Putative 7-dehydrocholesterol reductase"/>
    <property type="match status" value="1"/>
</dbReference>
<evidence type="ECO:0000256" key="22">
    <source>
        <dbReference type="ARBA" id="ARBA00047826"/>
    </source>
</evidence>
<keyword evidence="4" id="KW-0444">Lipid biosynthesis</keyword>
<keyword evidence="12" id="KW-0560">Oxidoreductase</keyword>
<evidence type="ECO:0000256" key="2">
    <source>
        <dbReference type="ARBA" id="ARBA00004770"/>
    </source>
</evidence>
<comment type="pathway">
    <text evidence="2">Steroid biosynthesis; cholesterol biosynthesis.</text>
</comment>
<dbReference type="GO" id="GO:0005789">
    <property type="term" value="C:endoplasmic reticulum membrane"/>
    <property type="evidence" value="ECO:0000318"/>
    <property type="project" value="GO_Central"/>
</dbReference>
<evidence type="ECO:0000256" key="1">
    <source>
        <dbReference type="ARBA" id="ARBA00004477"/>
    </source>
</evidence>
<keyword evidence="26" id="KW-1185">Reference proteome</keyword>
<evidence type="ECO:0000256" key="20">
    <source>
        <dbReference type="ARBA" id="ARBA00042688"/>
    </source>
</evidence>
<dbReference type="eggNOG" id="KOG1435">
    <property type="taxonomic scope" value="Eukaryota"/>
</dbReference>
<evidence type="ECO:0000256" key="10">
    <source>
        <dbReference type="ARBA" id="ARBA00022955"/>
    </source>
</evidence>
<dbReference type="InterPro" id="IPR018083">
    <property type="entry name" value="Sterol_reductase_CS"/>
</dbReference>
<dbReference type="CTD" id="20215673"/>
<evidence type="ECO:0000256" key="14">
    <source>
        <dbReference type="ARBA" id="ARBA00023098"/>
    </source>
</evidence>
<feature type="transmembrane region" description="Helical" evidence="23">
    <location>
        <begin position="104"/>
        <end position="121"/>
    </location>
</feature>
<evidence type="ECO:0000256" key="21">
    <source>
        <dbReference type="ARBA" id="ARBA00047795"/>
    </source>
</evidence>
<proteinExistence type="inferred from homology"/>
<keyword evidence="6 23" id="KW-0812">Transmembrane</keyword>
<dbReference type="PROSITE" id="PS01017">
    <property type="entry name" value="STEROL_REDUCT_1"/>
    <property type="match status" value="1"/>
</dbReference>
<keyword evidence="17" id="KW-0753">Steroid metabolism</keyword>
<dbReference type="PANTHER" id="PTHR21257:SF38">
    <property type="entry name" value="7-DEHYDROCHOLESTEROL REDUCTASE"/>
    <property type="match status" value="1"/>
</dbReference>
<name>T1G3M5_HELRO</name>
<evidence type="ECO:0000256" key="7">
    <source>
        <dbReference type="ARBA" id="ARBA00022778"/>
    </source>
</evidence>
<dbReference type="Gene3D" id="1.20.120.1630">
    <property type="match status" value="1"/>
</dbReference>
<dbReference type="Pfam" id="PF01222">
    <property type="entry name" value="ERG4_ERG24"/>
    <property type="match status" value="1"/>
</dbReference>
<feature type="transmembrane region" description="Helical" evidence="23">
    <location>
        <begin position="284"/>
        <end position="307"/>
    </location>
</feature>
<keyword evidence="15 23" id="KW-0472">Membrane</keyword>
<dbReference type="EMBL" id="KB096502">
    <property type="protein sequence ID" value="ESO04471.1"/>
    <property type="molecule type" value="Genomic_DNA"/>
</dbReference>
<reference evidence="24 26" key="2">
    <citation type="journal article" date="2013" name="Nature">
        <title>Insights into bilaterian evolution from three spiralian genomes.</title>
        <authorList>
            <person name="Simakov O."/>
            <person name="Marletaz F."/>
            <person name="Cho S.J."/>
            <person name="Edsinger-Gonzales E."/>
            <person name="Havlak P."/>
            <person name="Hellsten U."/>
            <person name="Kuo D.H."/>
            <person name="Larsson T."/>
            <person name="Lv J."/>
            <person name="Arendt D."/>
            <person name="Savage R."/>
            <person name="Osoegawa K."/>
            <person name="de Jong P."/>
            <person name="Grimwood J."/>
            <person name="Chapman J.A."/>
            <person name="Shapiro H."/>
            <person name="Aerts A."/>
            <person name="Otillar R.P."/>
            <person name="Terry A.Y."/>
            <person name="Boore J.L."/>
            <person name="Grigoriev I.V."/>
            <person name="Lindberg D.R."/>
            <person name="Seaver E.C."/>
            <person name="Weisblat D.A."/>
            <person name="Putnam N.H."/>
            <person name="Rokhsar D.S."/>
        </authorList>
    </citation>
    <scope>NUCLEOTIDE SEQUENCE</scope>
</reference>
<comment type="subcellular location">
    <subcellularLocation>
        <location evidence="1">Endoplasmic reticulum membrane</location>
        <topology evidence="1">Multi-pass membrane protein</topology>
    </subcellularLocation>
</comment>
<gene>
    <name evidence="25" type="primary">20215673</name>
    <name evidence="24" type="ORF">HELRODRAFT_79313</name>
</gene>
<evidence type="ECO:0000256" key="19">
    <source>
        <dbReference type="ARBA" id="ARBA00039984"/>
    </source>
</evidence>
<comment type="similarity">
    <text evidence="3">Belongs to the ERG4/ERG24 family.</text>
</comment>
<evidence type="ECO:0000256" key="11">
    <source>
        <dbReference type="ARBA" id="ARBA00022989"/>
    </source>
</evidence>
<dbReference type="GO" id="GO:0006695">
    <property type="term" value="P:cholesterol biosynthetic process"/>
    <property type="evidence" value="ECO:0000318"/>
    <property type="project" value="GO_Central"/>
</dbReference>
<dbReference type="OrthoDB" id="5326588at2759"/>
<evidence type="ECO:0000256" key="3">
    <source>
        <dbReference type="ARBA" id="ARBA00005402"/>
    </source>
</evidence>
<dbReference type="GeneID" id="20215673"/>
<keyword evidence="10" id="KW-0752">Steroid biosynthesis</keyword>
<evidence type="ECO:0000256" key="4">
    <source>
        <dbReference type="ARBA" id="ARBA00022516"/>
    </source>
</evidence>
<evidence type="ECO:0000313" key="26">
    <source>
        <dbReference type="Proteomes" id="UP000015101"/>
    </source>
</evidence>
<keyword evidence="11 23" id="KW-1133">Transmembrane helix</keyword>
<evidence type="ECO:0000313" key="24">
    <source>
        <dbReference type="EMBL" id="ESO04471.1"/>
    </source>
</evidence>
<protein>
    <recommendedName>
        <fullName evidence="19">7-dehydrocholesterol reductase</fullName>
        <ecNumber evidence="18">1.3.1.21</ecNumber>
    </recommendedName>
    <alternativeName>
        <fullName evidence="20">Sterol Delta(7)-reductase</fullName>
    </alternativeName>
</protein>
<dbReference type="STRING" id="6412.T1G3M5"/>
<evidence type="ECO:0000256" key="9">
    <source>
        <dbReference type="ARBA" id="ARBA00022857"/>
    </source>
</evidence>
<dbReference type="KEGG" id="hro:HELRODRAFT_79313"/>
<keyword evidence="5" id="KW-0153">Cholesterol metabolism</keyword>
<dbReference type="OMA" id="WGKPAEC"/>
<dbReference type="UniPathway" id="UPA00063"/>
<evidence type="ECO:0000256" key="5">
    <source>
        <dbReference type="ARBA" id="ARBA00022548"/>
    </source>
</evidence>
<keyword evidence="8" id="KW-0256">Endoplasmic reticulum</keyword>
<dbReference type="EnsemblMetazoa" id="HelroT79313">
    <property type="protein sequence ID" value="HelroP79313"/>
    <property type="gene ID" value="HelroG79313"/>
</dbReference>
<evidence type="ECO:0000256" key="6">
    <source>
        <dbReference type="ARBA" id="ARBA00022692"/>
    </source>
</evidence>
<dbReference type="PROSITE" id="PS01018">
    <property type="entry name" value="STEROL_REDUCT_2"/>
    <property type="match status" value="1"/>
</dbReference>
<dbReference type="Proteomes" id="UP000015101">
    <property type="component" value="Unassembled WGS sequence"/>
</dbReference>
<keyword evidence="7" id="KW-0152">Cholesterol biosynthesis</keyword>